<evidence type="ECO:0000256" key="1">
    <source>
        <dbReference type="ARBA" id="ARBA00001968"/>
    </source>
</evidence>
<evidence type="ECO:0000256" key="2">
    <source>
        <dbReference type="ARBA" id="ARBA00022723"/>
    </source>
</evidence>
<dbReference type="Proteomes" id="UP000077315">
    <property type="component" value="Unassembled WGS sequence"/>
</dbReference>
<accession>A0A162Q9U9</accession>
<feature type="domain" description="DDE Tnp4" evidence="3">
    <location>
        <begin position="4"/>
        <end position="122"/>
    </location>
</feature>
<dbReference type="RefSeq" id="XP_018299316.1">
    <property type="nucleotide sequence ID" value="XM_018442718.1"/>
</dbReference>
<reference evidence="5" key="1">
    <citation type="submission" date="2015-06" db="EMBL/GenBank/DDBJ databases">
        <title>Expansion of signal transduction pathways in fungi by whole-genome duplication.</title>
        <authorList>
            <consortium name="DOE Joint Genome Institute"/>
            <person name="Corrochano L.M."/>
            <person name="Kuo A."/>
            <person name="Marcet-Houben M."/>
            <person name="Polaino S."/>
            <person name="Salamov A."/>
            <person name="Villalobos J.M."/>
            <person name="Alvarez M.I."/>
            <person name="Avalos J."/>
            <person name="Benito E.P."/>
            <person name="Benoit I."/>
            <person name="Burger G."/>
            <person name="Camino L.P."/>
            <person name="Canovas D."/>
            <person name="Cerda-Olmedo E."/>
            <person name="Cheng J.-F."/>
            <person name="Dominguez A."/>
            <person name="Elias M."/>
            <person name="Eslava A.P."/>
            <person name="Glaser F."/>
            <person name="Grimwood J."/>
            <person name="Gutierrez G."/>
            <person name="Heitman J."/>
            <person name="Henrissat B."/>
            <person name="Iturriaga E.A."/>
            <person name="Lang B.F."/>
            <person name="Lavin J.L."/>
            <person name="Lee S."/>
            <person name="Li W."/>
            <person name="Lindquist E."/>
            <person name="Lopez-Garcia S."/>
            <person name="Luque E.M."/>
            <person name="Marcos A.T."/>
            <person name="Martin J."/>
            <person name="McCluskey K."/>
            <person name="Medina H.R."/>
            <person name="Miralles-Duran A."/>
            <person name="Miyazaki A."/>
            <person name="Munoz-Torres E."/>
            <person name="Oguiza J.A."/>
            <person name="Ohm R."/>
            <person name="Olmedo M."/>
            <person name="Orejas M."/>
            <person name="Ortiz-Castellanos L."/>
            <person name="Pisabarro A.G."/>
            <person name="Rodriguez-Romero J."/>
            <person name="Ruiz-Herrera J."/>
            <person name="Ruiz-Vazquez R."/>
            <person name="Sanz C."/>
            <person name="Schackwitz W."/>
            <person name="Schmutz J."/>
            <person name="Shahriari M."/>
            <person name="Shelest E."/>
            <person name="Silva-Franco F."/>
            <person name="Soanes D."/>
            <person name="Syed K."/>
            <person name="Tagua V.G."/>
            <person name="Talbot N.J."/>
            <person name="Thon M."/>
            <person name="De vries R.P."/>
            <person name="Wiebenga A."/>
            <person name="Yadav J.S."/>
            <person name="Braun E.L."/>
            <person name="Baker S."/>
            <person name="Garre V."/>
            <person name="Horwitz B."/>
            <person name="Torres-Martinez S."/>
            <person name="Idnurm A."/>
            <person name="Herrera-Estrella A."/>
            <person name="Gabaldon T."/>
            <person name="Grigoriev I.V."/>
        </authorList>
    </citation>
    <scope>NUCLEOTIDE SEQUENCE [LARGE SCALE GENOMIC DNA]</scope>
    <source>
        <strain evidence="5">NRRL 1555(-)</strain>
    </source>
</reference>
<dbReference type="InterPro" id="IPR027806">
    <property type="entry name" value="HARBI1_dom"/>
</dbReference>
<evidence type="ECO:0000313" key="4">
    <source>
        <dbReference type="EMBL" id="OAD81276.1"/>
    </source>
</evidence>
<dbReference type="OrthoDB" id="5945905at2759"/>
<gene>
    <name evidence="4" type="ORF">PHYBLDRAFT_72785</name>
</gene>
<dbReference type="InParanoid" id="A0A162Q9U9"/>
<dbReference type="AlphaFoldDB" id="A0A162Q9U9"/>
<comment type="cofactor">
    <cofactor evidence="1">
        <name>a divalent metal cation</name>
        <dbReference type="ChEBI" id="CHEBI:60240"/>
    </cofactor>
</comment>
<proteinExistence type="predicted"/>
<organism evidence="4 5">
    <name type="scientific">Phycomyces blakesleeanus (strain ATCC 8743b / DSM 1359 / FGSC 10004 / NBRC 33097 / NRRL 1555)</name>
    <dbReference type="NCBI Taxonomy" id="763407"/>
    <lineage>
        <taxon>Eukaryota</taxon>
        <taxon>Fungi</taxon>
        <taxon>Fungi incertae sedis</taxon>
        <taxon>Mucoromycota</taxon>
        <taxon>Mucoromycotina</taxon>
        <taxon>Mucoromycetes</taxon>
        <taxon>Mucorales</taxon>
        <taxon>Phycomycetaceae</taxon>
        <taxon>Phycomyces</taxon>
    </lineage>
</organism>
<evidence type="ECO:0000313" key="5">
    <source>
        <dbReference type="Proteomes" id="UP000077315"/>
    </source>
</evidence>
<dbReference type="Pfam" id="PF13359">
    <property type="entry name" value="DDE_Tnp_4"/>
    <property type="match status" value="1"/>
</dbReference>
<evidence type="ECO:0000259" key="3">
    <source>
        <dbReference type="Pfam" id="PF13359"/>
    </source>
</evidence>
<name>A0A162Q9U9_PHYB8</name>
<keyword evidence="5" id="KW-1185">Reference proteome</keyword>
<dbReference type="EMBL" id="KV440971">
    <property type="protein sequence ID" value="OAD81276.1"/>
    <property type="molecule type" value="Genomic_DNA"/>
</dbReference>
<dbReference type="GeneID" id="29003624"/>
<keyword evidence="2" id="KW-0479">Metal-binding</keyword>
<sequence>MWREHGLKYQAVIIPDSITSSIMGPETGNQHNMCLYLESHLEDKMHQIFDFRDINNGPCYFLYIDPAYTASDFMIVPFDRHLGINKNMSAVRIVVEHEFAHVRSLYVFLKYSQTQRSGHCSVKLYYIVRTLLKNTHVCFNNGNRTIFVQTCHFFIELSLKSFNGKKNVIASNSVYNVRKVTTKSLQHMHDTDHANRSLFQLKGRGVFSRIGSLLSLLLIKKVINFGMSLVCTCHLSFLLVSCPVLIDKCSVPVFYSRKIYFPTIKFYGIDFLNDLISGSSNVDMSFILWMLEYHCFKHHFVSTDNYATLVSVADSTGSWSACVHWFFNEIK</sequence>
<dbReference type="GO" id="GO:0046872">
    <property type="term" value="F:metal ion binding"/>
    <property type="evidence" value="ECO:0007669"/>
    <property type="project" value="UniProtKB-KW"/>
</dbReference>
<dbReference type="VEuPathDB" id="FungiDB:PHYBLDRAFT_72785"/>
<protein>
    <recommendedName>
        <fullName evidence="3">DDE Tnp4 domain-containing protein</fullName>
    </recommendedName>
</protein>